<evidence type="ECO:0000256" key="3">
    <source>
        <dbReference type="ARBA" id="ARBA00022801"/>
    </source>
</evidence>
<evidence type="ECO:0000256" key="5">
    <source>
        <dbReference type="ARBA" id="ARBA00022840"/>
    </source>
</evidence>
<dbReference type="RefSeq" id="WP_188177655.1">
    <property type="nucleotide sequence ID" value="NZ_JACVVD010000013.1"/>
</dbReference>
<gene>
    <name evidence="9" type="ORF">ICC18_27800</name>
</gene>
<protein>
    <submittedName>
        <fullName evidence="9">PD-(D/E)XK nuclease family protein</fullName>
    </submittedName>
</protein>
<organism evidence="9 10">
    <name type="scientific">Paenibacillus sedimenti</name>
    <dbReference type="NCBI Taxonomy" id="2770274"/>
    <lineage>
        <taxon>Bacteria</taxon>
        <taxon>Bacillati</taxon>
        <taxon>Bacillota</taxon>
        <taxon>Bacilli</taxon>
        <taxon>Bacillales</taxon>
        <taxon>Paenibacillaceae</taxon>
        <taxon>Paenibacillus</taxon>
    </lineage>
</organism>
<reference evidence="9" key="1">
    <citation type="submission" date="2020-09" db="EMBL/GenBank/DDBJ databases">
        <title>Draft Genome Sequence of Paenibacillus sp. WST5.</title>
        <authorList>
            <person name="Bao Z."/>
        </authorList>
    </citation>
    <scope>NUCLEOTIDE SEQUENCE</scope>
    <source>
        <strain evidence="9">WST5</strain>
    </source>
</reference>
<accession>A0A926KTK3</accession>
<feature type="domain" description="PD-(D/E)XK endonuclease-like" evidence="8">
    <location>
        <begin position="3"/>
        <end position="152"/>
    </location>
</feature>
<dbReference type="SUPFAM" id="SSF52980">
    <property type="entry name" value="Restriction endonuclease-like"/>
    <property type="match status" value="1"/>
</dbReference>
<dbReference type="Proteomes" id="UP000650466">
    <property type="component" value="Unassembled WGS sequence"/>
</dbReference>
<proteinExistence type="predicted"/>
<evidence type="ECO:0000256" key="4">
    <source>
        <dbReference type="ARBA" id="ARBA00022806"/>
    </source>
</evidence>
<evidence type="ECO:0000313" key="10">
    <source>
        <dbReference type="Proteomes" id="UP000650466"/>
    </source>
</evidence>
<dbReference type="InterPro" id="IPR038726">
    <property type="entry name" value="PDDEXK_AddAB-type"/>
</dbReference>
<dbReference type="GO" id="GO:0016787">
    <property type="term" value="F:hydrolase activity"/>
    <property type="evidence" value="ECO:0007669"/>
    <property type="project" value="UniProtKB-KW"/>
</dbReference>
<dbReference type="EMBL" id="JACVVD010000013">
    <property type="protein sequence ID" value="MBD0383884.1"/>
    <property type="molecule type" value="Genomic_DNA"/>
</dbReference>
<evidence type="ECO:0000313" key="9">
    <source>
        <dbReference type="EMBL" id="MBD0383884.1"/>
    </source>
</evidence>
<keyword evidence="6" id="KW-0238">DNA-binding</keyword>
<dbReference type="GO" id="GO:0004386">
    <property type="term" value="F:helicase activity"/>
    <property type="evidence" value="ECO:0007669"/>
    <property type="project" value="UniProtKB-KW"/>
</dbReference>
<name>A0A926KTK3_9BACL</name>
<sequence>MAYGSLVHRCLQVIGEGLELNDLEDYCRMVAQEEGVDPKWTKQAVETVLRVTESELWKRSMLALQRYHEFSFVLVRESGGDDGENHVLRGVIDLVFEEEDGWVIVDFKTDRYEAWQEDQLVQYYKPQVMAYVYEWERSAQGGVKEAGLFFVDRLRYVRISPSVK</sequence>
<dbReference type="Gene3D" id="3.90.320.10">
    <property type="match status" value="1"/>
</dbReference>
<keyword evidence="7" id="KW-0234">DNA repair</keyword>
<dbReference type="GO" id="GO:0006281">
    <property type="term" value="P:DNA repair"/>
    <property type="evidence" value="ECO:0007669"/>
    <property type="project" value="UniProtKB-KW"/>
</dbReference>
<keyword evidence="5" id="KW-0067">ATP-binding</keyword>
<evidence type="ECO:0000256" key="6">
    <source>
        <dbReference type="ARBA" id="ARBA00023125"/>
    </source>
</evidence>
<dbReference type="InterPro" id="IPR011335">
    <property type="entry name" value="Restrct_endonuc-II-like"/>
</dbReference>
<dbReference type="GO" id="GO:0005524">
    <property type="term" value="F:ATP binding"/>
    <property type="evidence" value="ECO:0007669"/>
    <property type="project" value="UniProtKB-KW"/>
</dbReference>
<evidence type="ECO:0000256" key="2">
    <source>
        <dbReference type="ARBA" id="ARBA00022763"/>
    </source>
</evidence>
<dbReference type="AlphaFoldDB" id="A0A926KTK3"/>
<keyword evidence="3" id="KW-0378">Hydrolase</keyword>
<evidence type="ECO:0000259" key="8">
    <source>
        <dbReference type="Pfam" id="PF12705"/>
    </source>
</evidence>
<dbReference type="Pfam" id="PF12705">
    <property type="entry name" value="PDDEXK_1"/>
    <property type="match status" value="1"/>
</dbReference>
<dbReference type="InterPro" id="IPR011604">
    <property type="entry name" value="PDDEXK-like_dom_sf"/>
</dbReference>
<keyword evidence="4" id="KW-0347">Helicase</keyword>
<comment type="caution">
    <text evidence="9">The sequence shown here is derived from an EMBL/GenBank/DDBJ whole genome shotgun (WGS) entry which is preliminary data.</text>
</comment>
<evidence type="ECO:0000256" key="1">
    <source>
        <dbReference type="ARBA" id="ARBA00022741"/>
    </source>
</evidence>
<dbReference type="GO" id="GO:0003677">
    <property type="term" value="F:DNA binding"/>
    <property type="evidence" value="ECO:0007669"/>
    <property type="project" value="UniProtKB-KW"/>
</dbReference>
<keyword evidence="10" id="KW-1185">Reference proteome</keyword>
<evidence type="ECO:0000256" key="7">
    <source>
        <dbReference type="ARBA" id="ARBA00023204"/>
    </source>
</evidence>
<keyword evidence="2" id="KW-0227">DNA damage</keyword>
<keyword evidence="1" id="KW-0547">Nucleotide-binding</keyword>